<comment type="caution">
    <text evidence="1">The sequence shown here is derived from an EMBL/GenBank/DDBJ whole genome shotgun (WGS) entry which is preliminary data.</text>
</comment>
<accession>A0A4Z1A5B3</accession>
<dbReference type="AlphaFoldDB" id="A0A4Z1A5B3"/>
<dbReference type="PANTHER" id="PTHR37841">
    <property type="entry name" value="GLR2918 PROTEIN"/>
    <property type="match status" value="1"/>
</dbReference>
<organism evidence="1 2">
    <name type="scientific">Leptospira congkakensis</name>
    <dbReference type="NCBI Taxonomy" id="2484932"/>
    <lineage>
        <taxon>Bacteria</taxon>
        <taxon>Pseudomonadati</taxon>
        <taxon>Spirochaetota</taxon>
        <taxon>Spirochaetia</taxon>
        <taxon>Leptospirales</taxon>
        <taxon>Leptospiraceae</taxon>
        <taxon>Leptospira</taxon>
    </lineage>
</organism>
<dbReference type="EMBL" id="RQGP01000011">
    <property type="protein sequence ID" value="TGL92971.1"/>
    <property type="molecule type" value="Genomic_DNA"/>
</dbReference>
<dbReference type="InterPro" id="IPR032774">
    <property type="entry name" value="WG_beta_rep"/>
</dbReference>
<evidence type="ECO:0000313" key="1">
    <source>
        <dbReference type="EMBL" id="TGL92971.1"/>
    </source>
</evidence>
<dbReference type="RefSeq" id="WP_135588809.1">
    <property type="nucleotide sequence ID" value="NZ_RQGO01000018.1"/>
</dbReference>
<evidence type="ECO:0000313" key="2">
    <source>
        <dbReference type="Proteomes" id="UP000298263"/>
    </source>
</evidence>
<reference evidence="1" key="1">
    <citation type="journal article" date="2019" name="PLoS Negl. Trop. Dis.">
        <title>Revisiting the worldwide diversity of Leptospira species in the environment.</title>
        <authorList>
            <person name="Vincent A.T."/>
            <person name="Schiettekatte O."/>
            <person name="Bourhy P."/>
            <person name="Veyrier F.J."/>
            <person name="Picardeau M."/>
        </authorList>
    </citation>
    <scope>NUCLEOTIDE SEQUENCE [LARGE SCALE GENOMIC DNA]</scope>
    <source>
        <strain evidence="1">201702422</strain>
    </source>
</reference>
<keyword evidence="2" id="KW-1185">Reference proteome</keyword>
<proteinExistence type="predicted"/>
<sequence>MRKYLISSITALLFFILSCRNDHSKKVLIYESDGLSGLITEEGYLITKPIYKYIFPSSEGIFRVSQEGSFDTGYIDSNGTLITGLVYGSSSTDFSEGFAKVQTNKCIKTDFGEYCLTGFINHSGIFTIPSIFHEAGDFSEGTTNVAIVEKFPKPHILWGIINKSGTFVIKLSSDRYYRNFSSGLAAFSDNKTGLYGYININGETIAKPIYDFAFDFTGHHALVEKNKEYAVIKNDGSYIFPFDGYTASGPDFEGTIRISNKVNTITIYRNGKIEYNNFIDIFVTYLRRIYIIFFIGLKPI</sequence>
<gene>
    <name evidence="1" type="ORF">EHQ69_07330</name>
</gene>
<dbReference type="OrthoDB" id="2485468at2"/>
<dbReference type="PROSITE" id="PS51257">
    <property type="entry name" value="PROKAR_LIPOPROTEIN"/>
    <property type="match status" value="1"/>
</dbReference>
<protein>
    <submittedName>
        <fullName evidence="1">WG repeat-containing protein</fullName>
    </submittedName>
</protein>
<dbReference type="Pfam" id="PF14903">
    <property type="entry name" value="WG_beta_rep"/>
    <property type="match status" value="5"/>
</dbReference>
<dbReference type="PANTHER" id="PTHR37841:SF1">
    <property type="entry name" value="DUF3298 DOMAIN-CONTAINING PROTEIN"/>
    <property type="match status" value="1"/>
</dbReference>
<dbReference type="Proteomes" id="UP000298263">
    <property type="component" value="Unassembled WGS sequence"/>
</dbReference>
<name>A0A4Z1A5B3_9LEPT</name>